<dbReference type="SUPFAM" id="SSF55729">
    <property type="entry name" value="Acyl-CoA N-acyltransferases (Nat)"/>
    <property type="match status" value="1"/>
</dbReference>
<organism evidence="2 3">
    <name type="scientific">Sulfurospirillum cavolei</name>
    <dbReference type="NCBI Taxonomy" id="366522"/>
    <lineage>
        <taxon>Bacteria</taxon>
        <taxon>Pseudomonadati</taxon>
        <taxon>Campylobacterota</taxon>
        <taxon>Epsilonproteobacteria</taxon>
        <taxon>Campylobacterales</taxon>
        <taxon>Sulfurospirillaceae</taxon>
        <taxon>Sulfurospirillum</taxon>
    </lineage>
</organism>
<keyword evidence="2" id="KW-0808">Transferase</keyword>
<accession>A0A2D3W4D0</accession>
<dbReference type="Proteomes" id="UP000231638">
    <property type="component" value="Unassembled WGS sequence"/>
</dbReference>
<gene>
    <name evidence="2" type="ORF">CFH80_05980</name>
</gene>
<proteinExistence type="predicted"/>
<reference evidence="2 3" key="1">
    <citation type="journal article" date="2017" name="Front. Microbiol.">
        <title>Comparative Genomic Analysis of the Class Epsilonproteobacteria and Proposed Reclassification to Epsilonbacteraeota (phyl. nov.).</title>
        <authorList>
            <person name="Waite D.W."/>
            <person name="Vanwonterghem I."/>
            <person name="Rinke C."/>
            <person name="Parks D.H."/>
            <person name="Zhang Y."/>
            <person name="Takai K."/>
            <person name="Sievert S.M."/>
            <person name="Simon J."/>
            <person name="Campbell B.J."/>
            <person name="Hanson T.E."/>
            <person name="Woyke T."/>
            <person name="Klotz M.G."/>
            <person name="Hugenholtz P."/>
        </authorList>
    </citation>
    <scope>NUCLEOTIDE SEQUENCE [LARGE SCALE GENOMIC DNA]</scope>
    <source>
        <strain evidence="2">UBA11420</strain>
    </source>
</reference>
<evidence type="ECO:0000313" key="3">
    <source>
        <dbReference type="Proteomes" id="UP000231638"/>
    </source>
</evidence>
<protein>
    <submittedName>
        <fullName evidence="2">GNAT family acetyltransferase</fullName>
    </submittedName>
</protein>
<dbReference type="EMBL" id="DLUG01000160">
    <property type="protein sequence ID" value="DAB36221.1"/>
    <property type="molecule type" value="Genomic_DNA"/>
</dbReference>
<dbReference type="STRING" id="366522.GCA_001548055_00226"/>
<sequence>MHCKIADINDIEGIFTLHSKYQIDTILEEDKKDGFVTTAFNKEQLGEIIEHEQGIFVAIEEGEVIAYVMSASWQYWSAWPIFAHMIENLPNLSYLGQTLSIHNSYQYGPVCVDKRVRGSGVLEKLFDFALESMQKRYAILVTFINKINSRSYAAHTRMGLEVICEFSFNANTYYELAYDTSKSVHKR</sequence>
<evidence type="ECO:0000313" key="2">
    <source>
        <dbReference type="EMBL" id="DAB36221.1"/>
    </source>
</evidence>
<dbReference type="InterPro" id="IPR016181">
    <property type="entry name" value="Acyl_CoA_acyltransferase"/>
</dbReference>
<dbReference type="AlphaFoldDB" id="A0A2D3W4D0"/>
<dbReference type="Gene3D" id="3.40.630.30">
    <property type="match status" value="1"/>
</dbReference>
<dbReference type="InterPro" id="IPR000182">
    <property type="entry name" value="GNAT_dom"/>
</dbReference>
<feature type="domain" description="N-acetyltransferase" evidence="1">
    <location>
        <begin position="38"/>
        <end position="159"/>
    </location>
</feature>
<name>A0A2D3W4D0_9BACT</name>
<comment type="caution">
    <text evidence="2">The sequence shown here is derived from an EMBL/GenBank/DDBJ whole genome shotgun (WGS) entry which is preliminary data.</text>
</comment>
<dbReference type="GO" id="GO:0016747">
    <property type="term" value="F:acyltransferase activity, transferring groups other than amino-acyl groups"/>
    <property type="evidence" value="ECO:0007669"/>
    <property type="project" value="InterPro"/>
</dbReference>
<dbReference type="Pfam" id="PF00583">
    <property type="entry name" value="Acetyltransf_1"/>
    <property type="match status" value="1"/>
</dbReference>
<evidence type="ECO:0000259" key="1">
    <source>
        <dbReference type="Pfam" id="PF00583"/>
    </source>
</evidence>